<comment type="caution">
    <text evidence="3">The sequence shown here is derived from an EMBL/GenBank/DDBJ whole genome shotgun (WGS) entry which is preliminary data.</text>
</comment>
<dbReference type="EMBL" id="CAKOGP040002258">
    <property type="protein sequence ID" value="CAJ1966146.1"/>
    <property type="molecule type" value="Genomic_DNA"/>
</dbReference>
<dbReference type="InterPro" id="IPR002068">
    <property type="entry name" value="A-crystallin/Hsp20_dom"/>
</dbReference>
<evidence type="ECO:0000256" key="1">
    <source>
        <dbReference type="SAM" id="MobiDB-lite"/>
    </source>
</evidence>
<dbReference type="Gene3D" id="2.60.40.790">
    <property type="match status" value="1"/>
</dbReference>
<organism evidence="3 4">
    <name type="scientific">Cylindrotheca closterium</name>
    <dbReference type="NCBI Taxonomy" id="2856"/>
    <lineage>
        <taxon>Eukaryota</taxon>
        <taxon>Sar</taxon>
        <taxon>Stramenopiles</taxon>
        <taxon>Ochrophyta</taxon>
        <taxon>Bacillariophyta</taxon>
        <taxon>Bacillariophyceae</taxon>
        <taxon>Bacillariophycidae</taxon>
        <taxon>Bacillariales</taxon>
        <taxon>Bacillariaceae</taxon>
        <taxon>Cylindrotheca</taxon>
    </lineage>
</organism>
<evidence type="ECO:0000313" key="4">
    <source>
        <dbReference type="Proteomes" id="UP001295423"/>
    </source>
</evidence>
<dbReference type="Proteomes" id="UP001295423">
    <property type="component" value="Unassembled WGS sequence"/>
</dbReference>
<evidence type="ECO:0000313" key="3">
    <source>
        <dbReference type="EMBL" id="CAJ1966146.1"/>
    </source>
</evidence>
<gene>
    <name evidence="3" type="ORF">CYCCA115_LOCUS21729</name>
</gene>
<feature type="domain" description="SHSP" evidence="2">
    <location>
        <begin position="63"/>
        <end position="152"/>
    </location>
</feature>
<name>A0AAD2JN15_9STRA</name>
<protein>
    <recommendedName>
        <fullName evidence="2">SHSP domain-containing protein</fullName>
    </recommendedName>
</protein>
<accession>A0AAD2JN15</accession>
<evidence type="ECO:0000259" key="2">
    <source>
        <dbReference type="Pfam" id="PF00011"/>
    </source>
</evidence>
<keyword evidence="4" id="KW-1185">Reference proteome</keyword>
<reference evidence="3" key="1">
    <citation type="submission" date="2023-08" db="EMBL/GenBank/DDBJ databases">
        <authorList>
            <person name="Audoor S."/>
            <person name="Bilcke G."/>
        </authorList>
    </citation>
    <scope>NUCLEOTIDE SEQUENCE</scope>
</reference>
<dbReference type="CDD" id="cd06464">
    <property type="entry name" value="ACD_sHsps-like"/>
    <property type="match status" value="1"/>
</dbReference>
<dbReference type="SUPFAM" id="SSF49764">
    <property type="entry name" value="HSP20-like chaperones"/>
    <property type="match status" value="1"/>
</dbReference>
<proteinExistence type="predicted"/>
<dbReference type="Pfam" id="PF00011">
    <property type="entry name" value="HSP20"/>
    <property type="match status" value="1"/>
</dbReference>
<dbReference type="AlphaFoldDB" id="A0AAD2JN15"/>
<sequence>MSLLPFHPFASFFDEALHDSLFFSGNRNNTQYLSSSSNHHNNDKNKNAAFCLDQPLGVRLQHQSDKAFVYVIDAPGIQPGKWRLNLEKKKQETIIRLSVGQQPIKGSSASEDDESSSERRLFSVGSKVDAERISGNLSDHILTITVPKKKQKQ</sequence>
<dbReference type="InterPro" id="IPR008978">
    <property type="entry name" value="HSP20-like_chaperone"/>
</dbReference>
<feature type="region of interest" description="Disordered" evidence="1">
    <location>
        <begin position="99"/>
        <end position="125"/>
    </location>
</feature>